<name>A0A8J2JXK5_9HEXA</name>
<accession>A0A8J2JXK5</accession>
<evidence type="ECO:0000256" key="1">
    <source>
        <dbReference type="SAM" id="Phobius"/>
    </source>
</evidence>
<protein>
    <submittedName>
        <fullName evidence="2">Uncharacterized protein</fullName>
    </submittedName>
</protein>
<feature type="transmembrane region" description="Helical" evidence="1">
    <location>
        <begin position="142"/>
        <end position="165"/>
    </location>
</feature>
<proteinExistence type="predicted"/>
<dbReference type="Proteomes" id="UP000708208">
    <property type="component" value="Unassembled WGS sequence"/>
</dbReference>
<keyword evidence="1" id="KW-0472">Membrane</keyword>
<organism evidence="2 3">
    <name type="scientific">Allacma fusca</name>
    <dbReference type="NCBI Taxonomy" id="39272"/>
    <lineage>
        <taxon>Eukaryota</taxon>
        <taxon>Metazoa</taxon>
        <taxon>Ecdysozoa</taxon>
        <taxon>Arthropoda</taxon>
        <taxon>Hexapoda</taxon>
        <taxon>Collembola</taxon>
        <taxon>Symphypleona</taxon>
        <taxon>Sminthuridae</taxon>
        <taxon>Allacma</taxon>
    </lineage>
</organism>
<feature type="transmembrane region" description="Helical" evidence="1">
    <location>
        <begin position="32"/>
        <end position="54"/>
    </location>
</feature>
<feature type="transmembrane region" description="Helical" evidence="1">
    <location>
        <begin position="85"/>
        <end position="107"/>
    </location>
</feature>
<evidence type="ECO:0000313" key="3">
    <source>
        <dbReference type="Proteomes" id="UP000708208"/>
    </source>
</evidence>
<feature type="non-terminal residue" evidence="2">
    <location>
        <position position="1"/>
    </location>
</feature>
<dbReference type="AlphaFoldDB" id="A0A8J2JXK5"/>
<keyword evidence="1" id="KW-0812">Transmembrane</keyword>
<keyword evidence="3" id="KW-1185">Reference proteome</keyword>
<evidence type="ECO:0000313" key="2">
    <source>
        <dbReference type="EMBL" id="CAG7729323.1"/>
    </source>
</evidence>
<feature type="transmembrane region" description="Helical" evidence="1">
    <location>
        <begin position="252"/>
        <end position="271"/>
    </location>
</feature>
<comment type="caution">
    <text evidence="2">The sequence shown here is derived from an EMBL/GenBank/DDBJ whole genome shotgun (WGS) entry which is preliminary data.</text>
</comment>
<keyword evidence="1" id="KW-1133">Transmembrane helix</keyword>
<dbReference type="EMBL" id="CAJVCH010176659">
    <property type="protein sequence ID" value="CAG7729323.1"/>
    <property type="molecule type" value="Genomic_DNA"/>
</dbReference>
<gene>
    <name evidence="2" type="ORF">AFUS01_LOCUS18047</name>
</gene>
<reference evidence="2" key="1">
    <citation type="submission" date="2021-06" db="EMBL/GenBank/DDBJ databases">
        <authorList>
            <person name="Hodson N. C."/>
            <person name="Mongue J. A."/>
            <person name="Jaron S. K."/>
        </authorList>
    </citation>
    <scope>NUCLEOTIDE SEQUENCE</scope>
</reference>
<sequence length="346" mass="40640">GLIFVAQVNLCWRIYLELDAALDSLKASSANIITYLNSGNKIVISFLSISFLYFNWVSQDRVQSYVEQLQNSICLPKAGNSRRNIIIMLIYMVCSSFLCLAALWWYFITFEADIFNFQLLFENSMSHYLFKPVLPQWVADKAWLKLFCQFYIIFTEFHYVVYVHLSDMSILTNSYFGYLISKEFVDVICQDKNLTAQEFLRFYQSFKKVQHCRNKYYSLFTVVTFFCTVLYYSLQSREMIDSTGMTGQEMDLATRICLWVYICDAVVYYALSTKNCIKCKKIRKIFKGKLLMEFPLYQLRLVLEDIQNGIHCVGYSRLLIFTPGMVGMMVQNVMTFSIIRIQSEHQ</sequence>
<feature type="transmembrane region" description="Helical" evidence="1">
    <location>
        <begin position="216"/>
        <end position="232"/>
    </location>
</feature>